<keyword evidence="9" id="KW-1185">Reference proteome</keyword>
<dbReference type="InterPro" id="IPR002182">
    <property type="entry name" value="NB-ARC"/>
</dbReference>
<dbReference type="Gramene" id="TuG1812G0100000087.01.T01">
    <property type="protein sequence ID" value="TuG1812G0100000087.01.T01.cds303649"/>
    <property type="gene ID" value="TuG1812G0100000087.01"/>
</dbReference>
<dbReference type="GO" id="GO:0000166">
    <property type="term" value="F:nucleotide binding"/>
    <property type="evidence" value="ECO:0007669"/>
    <property type="project" value="UniProtKB-KW"/>
</dbReference>
<evidence type="ECO:0000259" key="6">
    <source>
        <dbReference type="Pfam" id="PF00931"/>
    </source>
</evidence>
<evidence type="ECO:0000313" key="9">
    <source>
        <dbReference type="Proteomes" id="UP000015106"/>
    </source>
</evidence>
<evidence type="ECO:0000256" key="5">
    <source>
        <dbReference type="ARBA" id="ARBA00022821"/>
    </source>
</evidence>
<organism evidence="8 9">
    <name type="scientific">Triticum urartu</name>
    <name type="common">Red wild einkorn</name>
    <name type="synonym">Crithodium urartu</name>
    <dbReference type="NCBI Taxonomy" id="4572"/>
    <lineage>
        <taxon>Eukaryota</taxon>
        <taxon>Viridiplantae</taxon>
        <taxon>Streptophyta</taxon>
        <taxon>Embryophyta</taxon>
        <taxon>Tracheophyta</taxon>
        <taxon>Spermatophyta</taxon>
        <taxon>Magnoliopsida</taxon>
        <taxon>Liliopsida</taxon>
        <taxon>Poales</taxon>
        <taxon>Poaceae</taxon>
        <taxon>BOP clade</taxon>
        <taxon>Pooideae</taxon>
        <taxon>Triticodae</taxon>
        <taxon>Triticeae</taxon>
        <taxon>Triticinae</taxon>
        <taxon>Triticum</taxon>
    </lineage>
</organism>
<reference evidence="8" key="2">
    <citation type="submission" date="2018-03" db="EMBL/GenBank/DDBJ databases">
        <title>The Triticum urartu genome reveals the dynamic nature of wheat genome evolution.</title>
        <authorList>
            <person name="Ling H."/>
            <person name="Ma B."/>
            <person name="Shi X."/>
            <person name="Liu H."/>
            <person name="Dong L."/>
            <person name="Sun H."/>
            <person name="Cao Y."/>
            <person name="Gao Q."/>
            <person name="Zheng S."/>
            <person name="Li Y."/>
            <person name="Yu Y."/>
            <person name="Du H."/>
            <person name="Qi M."/>
            <person name="Li Y."/>
            <person name="Yu H."/>
            <person name="Cui Y."/>
            <person name="Wang N."/>
            <person name="Chen C."/>
            <person name="Wu H."/>
            <person name="Zhao Y."/>
            <person name="Zhang J."/>
            <person name="Li Y."/>
            <person name="Zhou W."/>
            <person name="Zhang B."/>
            <person name="Hu W."/>
            <person name="Eijk M."/>
            <person name="Tang J."/>
            <person name="Witsenboer H."/>
            <person name="Zhao S."/>
            <person name="Li Z."/>
            <person name="Zhang A."/>
            <person name="Wang D."/>
            <person name="Liang C."/>
        </authorList>
    </citation>
    <scope>NUCLEOTIDE SEQUENCE [LARGE SCALE GENOMIC DNA]</scope>
    <source>
        <strain evidence="8">cv. G1812</strain>
    </source>
</reference>
<evidence type="ECO:0000313" key="8">
    <source>
        <dbReference type="EnsemblPlants" id="TuG1812G0100000087.01.T01.cds303649"/>
    </source>
</evidence>
<name>A0A8R7NXS1_TRIUA</name>
<evidence type="ECO:0000259" key="7">
    <source>
        <dbReference type="Pfam" id="PF18052"/>
    </source>
</evidence>
<keyword evidence="2" id="KW-0433">Leucine-rich repeat</keyword>
<dbReference type="PANTHER" id="PTHR19338:SF58">
    <property type="entry name" value="OS09G0517100 PROTEIN"/>
    <property type="match status" value="1"/>
</dbReference>
<evidence type="ECO:0000256" key="2">
    <source>
        <dbReference type="ARBA" id="ARBA00022614"/>
    </source>
</evidence>
<dbReference type="KEGG" id="tua:125541519"/>
<accession>A0A8R7NXS1</accession>
<feature type="domain" description="NB-ARC" evidence="6">
    <location>
        <begin position="138"/>
        <end position="208"/>
    </location>
</feature>
<dbReference type="Pfam" id="PF18052">
    <property type="entry name" value="Rx_N"/>
    <property type="match status" value="1"/>
</dbReference>
<evidence type="ECO:0008006" key="10">
    <source>
        <dbReference type="Google" id="ProtNLM"/>
    </source>
</evidence>
<dbReference type="InterPro" id="IPR027417">
    <property type="entry name" value="P-loop_NTPase"/>
</dbReference>
<dbReference type="Gene3D" id="3.40.50.300">
    <property type="entry name" value="P-loop containing nucleotide triphosphate hydrolases"/>
    <property type="match status" value="1"/>
</dbReference>
<reference evidence="8" key="3">
    <citation type="submission" date="2022-06" db="UniProtKB">
        <authorList>
            <consortium name="EnsemblPlants"/>
        </authorList>
    </citation>
    <scope>IDENTIFICATION</scope>
</reference>
<keyword evidence="5" id="KW-0611">Plant defense</keyword>
<dbReference type="OrthoDB" id="690104at2759"/>
<dbReference type="Gene3D" id="1.20.5.4130">
    <property type="match status" value="1"/>
</dbReference>
<sequence>MMQCFLNTTDEERAKNAVVKAWVRQIRDLAYDVEDCIEFVVHLDNKPAWWWRVVPSCMAPPLPLDQAVNNITELKARVQDVSQRNMRYNLVNDSGSKPFVAQPHPPHPPITGAAKFDMLAQAKDAAKKQHVLWNLADLVNRQDRALEVISLWGTGGDLGMTSIVRKAYVDPEIRRNFTCRAWVKIMHPFNPDEFIQSFLAQLHARSRQEQ</sequence>
<dbReference type="Pfam" id="PF00931">
    <property type="entry name" value="NB-ARC"/>
    <property type="match status" value="1"/>
</dbReference>
<dbReference type="InterPro" id="IPR038005">
    <property type="entry name" value="RX-like_CC"/>
</dbReference>
<dbReference type="Proteomes" id="UP000015106">
    <property type="component" value="Chromosome 1"/>
</dbReference>
<evidence type="ECO:0000256" key="4">
    <source>
        <dbReference type="ARBA" id="ARBA00022741"/>
    </source>
</evidence>
<comment type="similarity">
    <text evidence="1">Belongs to the disease resistance NB-LRR family.</text>
</comment>
<evidence type="ECO:0000256" key="1">
    <source>
        <dbReference type="ARBA" id="ARBA00008894"/>
    </source>
</evidence>
<dbReference type="InterPro" id="IPR041118">
    <property type="entry name" value="Rx_N"/>
</dbReference>
<dbReference type="RefSeq" id="XP_048560871.1">
    <property type="nucleotide sequence ID" value="XM_048704914.1"/>
</dbReference>
<dbReference type="GO" id="GO:0006952">
    <property type="term" value="P:defense response"/>
    <property type="evidence" value="ECO:0007669"/>
    <property type="project" value="UniProtKB-KW"/>
</dbReference>
<dbReference type="CDD" id="cd14798">
    <property type="entry name" value="RX-CC_like"/>
    <property type="match status" value="1"/>
</dbReference>
<protein>
    <recommendedName>
        <fullName evidence="10">Rx N-terminal domain-containing protein</fullName>
    </recommendedName>
</protein>
<proteinExistence type="inferred from homology"/>
<dbReference type="PANTHER" id="PTHR19338">
    <property type="entry name" value="TRANSLOCASE OF INNER MITOCHONDRIAL MEMBRANE 13 HOMOLOG"/>
    <property type="match status" value="1"/>
</dbReference>
<keyword evidence="3" id="KW-0677">Repeat</keyword>
<keyword evidence="4" id="KW-0547">Nucleotide-binding</keyword>
<dbReference type="AlphaFoldDB" id="A0A8R7NXS1"/>
<reference evidence="9" key="1">
    <citation type="journal article" date="2013" name="Nature">
        <title>Draft genome of the wheat A-genome progenitor Triticum urartu.</title>
        <authorList>
            <person name="Ling H.Q."/>
            <person name="Zhao S."/>
            <person name="Liu D."/>
            <person name="Wang J."/>
            <person name="Sun H."/>
            <person name="Zhang C."/>
            <person name="Fan H."/>
            <person name="Li D."/>
            <person name="Dong L."/>
            <person name="Tao Y."/>
            <person name="Gao C."/>
            <person name="Wu H."/>
            <person name="Li Y."/>
            <person name="Cui Y."/>
            <person name="Guo X."/>
            <person name="Zheng S."/>
            <person name="Wang B."/>
            <person name="Yu K."/>
            <person name="Liang Q."/>
            <person name="Yang W."/>
            <person name="Lou X."/>
            <person name="Chen J."/>
            <person name="Feng M."/>
            <person name="Jian J."/>
            <person name="Zhang X."/>
            <person name="Luo G."/>
            <person name="Jiang Y."/>
            <person name="Liu J."/>
            <person name="Wang Z."/>
            <person name="Sha Y."/>
            <person name="Zhang B."/>
            <person name="Wu H."/>
            <person name="Tang D."/>
            <person name="Shen Q."/>
            <person name="Xue P."/>
            <person name="Zou S."/>
            <person name="Wang X."/>
            <person name="Liu X."/>
            <person name="Wang F."/>
            <person name="Yang Y."/>
            <person name="An X."/>
            <person name="Dong Z."/>
            <person name="Zhang K."/>
            <person name="Zhang X."/>
            <person name="Luo M.C."/>
            <person name="Dvorak J."/>
            <person name="Tong Y."/>
            <person name="Wang J."/>
            <person name="Yang H."/>
            <person name="Li Z."/>
            <person name="Wang D."/>
            <person name="Zhang A."/>
            <person name="Wang J."/>
        </authorList>
    </citation>
    <scope>NUCLEOTIDE SEQUENCE</scope>
    <source>
        <strain evidence="9">cv. G1812</strain>
    </source>
</reference>
<feature type="domain" description="Disease resistance N-terminal" evidence="7">
    <location>
        <begin position="1"/>
        <end position="43"/>
    </location>
</feature>
<dbReference type="GeneID" id="125541519"/>
<gene>
    <name evidence="8" type="primary">LOC125541519</name>
</gene>
<dbReference type="EnsemblPlants" id="TuG1812G0100000087.01.T01">
    <property type="protein sequence ID" value="TuG1812G0100000087.01.T01.cds303649"/>
    <property type="gene ID" value="TuG1812G0100000087.01"/>
</dbReference>
<evidence type="ECO:0000256" key="3">
    <source>
        <dbReference type="ARBA" id="ARBA00022737"/>
    </source>
</evidence>